<dbReference type="Proteomes" id="UP000659124">
    <property type="component" value="Unassembled WGS sequence"/>
</dbReference>
<gene>
    <name evidence="1" type="ORF">ICL07_16315</name>
</gene>
<proteinExistence type="predicted"/>
<reference evidence="1 2" key="1">
    <citation type="submission" date="2020-09" db="EMBL/GenBank/DDBJ databases">
        <title>Genome sequences of type strains of Chitinophaga qingshengii and Chitinophaga varians.</title>
        <authorList>
            <person name="Kittiwongwattana C."/>
        </authorList>
    </citation>
    <scope>NUCLEOTIDE SEQUENCE [LARGE SCALE GENOMIC DNA]</scope>
    <source>
        <strain evidence="1 2">JCM 30026</strain>
    </source>
</reference>
<organism evidence="1 2">
    <name type="scientific">Chitinophaga qingshengii</name>
    <dbReference type="NCBI Taxonomy" id="1569794"/>
    <lineage>
        <taxon>Bacteria</taxon>
        <taxon>Pseudomonadati</taxon>
        <taxon>Bacteroidota</taxon>
        <taxon>Chitinophagia</taxon>
        <taxon>Chitinophagales</taxon>
        <taxon>Chitinophagaceae</taxon>
        <taxon>Chitinophaga</taxon>
    </lineage>
</organism>
<dbReference type="Pfam" id="PF14094">
    <property type="entry name" value="DUF4272"/>
    <property type="match status" value="1"/>
</dbReference>
<evidence type="ECO:0000313" key="2">
    <source>
        <dbReference type="Proteomes" id="UP000659124"/>
    </source>
</evidence>
<dbReference type="InterPro" id="IPR025368">
    <property type="entry name" value="DUF4272"/>
</dbReference>
<sequence>MENCTLYTHEVDMGKVLTRMRANFDASALKVNGQEEHWESITVVSKKRRLRKGNTITITYRQRAVPGYTLEHSDEPVVVNLHGMYAFVQQIDADNQELKDRLLAKIPTINTEIAIKAEPSFNGDLRSAVMELAYELDAFFFSEGNVIFNTDVQGFWDKTGALLLDVNGHSTATNLAVNIETKYFDSQLPPSAEALERKARSLQQLQAMGVRSSAMLPAIADESTAVIRSAAEVAQRVAILTAINTVAFGYLSGTDIISYLQKNQLWEHTTPAEKAFLHNPTEEQKKKETWKCEGIWVLLWALNLLPELGYMTDLCNMDLIPEEIFPFRGLSGNPAVFFEKATTLRSTPEILDANDLYYRAHWSCVDARLKNEEAPVHPGVVYERHYALNWLISYRNQPWDEVTCDT</sequence>
<keyword evidence="2" id="KW-1185">Reference proteome</keyword>
<accession>A0ABR7TN92</accession>
<dbReference type="RefSeq" id="WP_188089090.1">
    <property type="nucleotide sequence ID" value="NZ_JACVFC010000002.1"/>
</dbReference>
<evidence type="ECO:0000313" key="1">
    <source>
        <dbReference type="EMBL" id="MBC9931951.1"/>
    </source>
</evidence>
<comment type="caution">
    <text evidence="1">The sequence shown here is derived from an EMBL/GenBank/DDBJ whole genome shotgun (WGS) entry which is preliminary data.</text>
</comment>
<protein>
    <submittedName>
        <fullName evidence="1">DUF4272 domain-containing protein</fullName>
    </submittedName>
</protein>
<dbReference type="EMBL" id="JACVFC010000002">
    <property type="protein sequence ID" value="MBC9931951.1"/>
    <property type="molecule type" value="Genomic_DNA"/>
</dbReference>
<name>A0ABR7TN92_9BACT</name>